<feature type="transmembrane region" description="Helical" evidence="1">
    <location>
        <begin position="84"/>
        <end position="112"/>
    </location>
</feature>
<sequence length="202" mass="22153">MQKGKIKTGYHNDMQYVRTLGSYFLAIAVIFIISLAAGYCYPLYFPEEATASFEEIGGMFEWITSLNPVLLMLAIFANNALKSFAALLFGLGFGIIPVLFVASNGFIVGLVVNLSSKTEGLLFIAAAITPHGIIEIPMILLSAAIGLRLGCLMFSVIKGKTIDVKYEVKKSVTFYLHWIMPLLFLSALIECFITPLVILLVL</sequence>
<organism evidence="2 3">
    <name type="scientific">Candidatus Argoarchaeum ethanivorans</name>
    <dbReference type="NCBI Taxonomy" id="2608793"/>
    <lineage>
        <taxon>Archaea</taxon>
        <taxon>Methanobacteriati</taxon>
        <taxon>Methanobacteriota</taxon>
        <taxon>Stenosarchaea group</taxon>
        <taxon>Methanomicrobia</taxon>
        <taxon>Methanosarcinales</taxon>
        <taxon>Methanosarcinales incertae sedis</taxon>
        <taxon>GOM Arc I cluster</taxon>
        <taxon>Candidatus Argoarchaeum</taxon>
    </lineage>
</organism>
<reference evidence="2" key="1">
    <citation type="submission" date="2020-10" db="EMBL/GenBank/DDBJ databases">
        <authorList>
            <person name="Hahn C.J."/>
            <person name="Laso-Perez R."/>
            <person name="Vulcano F."/>
            <person name="Vaziourakis K.-M."/>
            <person name="Stokke R."/>
            <person name="Steen I.H."/>
            <person name="Teske A."/>
            <person name="Boetius A."/>
            <person name="Liebeke M."/>
            <person name="Amann R."/>
            <person name="Knittel K."/>
        </authorList>
    </citation>
    <scope>NUCLEOTIDE SEQUENCE</scope>
    <source>
        <strain evidence="2">Gfbio:e3339647-f889-4370-9287-4fb5cb688e4c:AG392D22_GoMArc1</strain>
    </source>
</reference>
<evidence type="ECO:0000313" key="2">
    <source>
        <dbReference type="EMBL" id="CAD6494909.1"/>
    </source>
</evidence>
<dbReference type="PANTHER" id="PTHR35337:SF1">
    <property type="entry name" value="SLR1478 PROTEIN"/>
    <property type="match status" value="1"/>
</dbReference>
<evidence type="ECO:0000313" key="3">
    <source>
        <dbReference type="Proteomes" id="UP000634805"/>
    </source>
</evidence>
<feature type="transmembrane region" description="Helical" evidence="1">
    <location>
        <begin position="132"/>
        <end position="157"/>
    </location>
</feature>
<feature type="transmembrane region" description="Helical" evidence="1">
    <location>
        <begin position="56"/>
        <end position="77"/>
    </location>
</feature>
<feature type="transmembrane region" description="Helical" evidence="1">
    <location>
        <begin position="20"/>
        <end position="44"/>
    </location>
</feature>
<feature type="transmembrane region" description="Helical" evidence="1">
    <location>
        <begin position="178"/>
        <end position="201"/>
    </location>
</feature>
<dbReference type="PANTHER" id="PTHR35337">
    <property type="entry name" value="SLR1478 PROTEIN"/>
    <property type="match status" value="1"/>
</dbReference>
<dbReference type="AlphaFoldDB" id="A0A811TGQ7"/>
<keyword evidence="1" id="KW-1133">Transmembrane helix</keyword>
<comment type="caution">
    <text evidence="2">The sequence shown here is derived from an EMBL/GenBank/DDBJ whole genome shotgun (WGS) entry which is preliminary data.</text>
</comment>
<proteinExistence type="predicted"/>
<accession>A0A811TGQ7</accession>
<protein>
    <submittedName>
        <fullName evidence="2">Stage II sporulation protein M</fullName>
    </submittedName>
</protein>
<dbReference type="InterPro" id="IPR002798">
    <property type="entry name" value="SpoIIM-like"/>
</dbReference>
<dbReference type="Pfam" id="PF01944">
    <property type="entry name" value="SpoIIM"/>
    <property type="match status" value="1"/>
</dbReference>
<keyword evidence="1" id="KW-0472">Membrane</keyword>
<dbReference type="Proteomes" id="UP000634805">
    <property type="component" value="Unassembled WGS sequence"/>
</dbReference>
<dbReference type="EMBL" id="CAJHIS010000037">
    <property type="protein sequence ID" value="CAD6494909.1"/>
    <property type="molecule type" value="Genomic_DNA"/>
</dbReference>
<keyword evidence="1" id="KW-0812">Transmembrane</keyword>
<evidence type="ECO:0000256" key="1">
    <source>
        <dbReference type="SAM" id="Phobius"/>
    </source>
</evidence>
<gene>
    <name evidence="2" type="ORF">EMLJLAPB_01014</name>
</gene>
<name>A0A811TGQ7_9EURY</name>